<keyword evidence="1" id="KW-0732">Signal</keyword>
<dbReference type="SUPFAM" id="SSF47565">
    <property type="entry name" value="Insect pheromone/odorant-binding proteins"/>
    <property type="match status" value="1"/>
</dbReference>
<dbReference type="GO" id="GO:0005549">
    <property type="term" value="F:odorant binding"/>
    <property type="evidence" value="ECO:0007669"/>
    <property type="project" value="InterPro"/>
</dbReference>
<reference evidence="2 3" key="2">
    <citation type="submission" date="2019-01" db="EMBL/GenBank/DDBJ databases">
        <title>The decoding of complex shrimp genome reveals the adaptation for benthos swimmer, frequently molting mechanism and breeding impact on genome.</title>
        <authorList>
            <person name="Sun Y."/>
            <person name="Gao Y."/>
            <person name="Yu Y."/>
        </authorList>
    </citation>
    <scope>NUCLEOTIDE SEQUENCE [LARGE SCALE GENOMIC DNA]</scope>
    <source>
        <tissue evidence="2">Muscle</tissue>
    </source>
</reference>
<sequence>MLRLVVLLTAVCAVFGDSFAKKYGFSKVMTNCFGEDNYYGWSKMVFKAVKECYGEETVLPMHGASDMEEESGDNYGNQPVFVILNAEGQEQKFPLRFAFAQRQKREALYDAPVLKKMVSKVKAKIGNFTCVMKKMNYVDEDFNIDYDYMKQEIQDLDLDDELKADLMEGIDICNDFTQCLPAGKSPMPQKLQKMLAFLKCNKKKRFTVCMKHDFKKHLDFFDTSAIQKEDEDDSEAAEKLIHVMWGLENNDDFQLY</sequence>
<name>A0A3R7MMF4_PENVA</name>
<evidence type="ECO:0000313" key="2">
    <source>
        <dbReference type="EMBL" id="ROT80772.1"/>
    </source>
</evidence>
<proteinExistence type="predicted"/>
<keyword evidence="3" id="KW-1185">Reference proteome</keyword>
<reference evidence="2 3" key="1">
    <citation type="submission" date="2018-04" db="EMBL/GenBank/DDBJ databases">
        <authorList>
            <person name="Zhang X."/>
            <person name="Yuan J."/>
            <person name="Li F."/>
            <person name="Xiang J."/>
        </authorList>
    </citation>
    <scope>NUCLEOTIDE SEQUENCE [LARGE SCALE GENOMIC DNA]</scope>
    <source>
        <tissue evidence="2">Muscle</tissue>
    </source>
</reference>
<dbReference type="AlphaFoldDB" id="A0A3R7MMF4"/>
<organism evidence="2 3">
    <name type="scientific">Penaeus vannamei</name>
    <name type="common">Whiteleg shrimp</name>
    <name type="synonym">Litopenaeus vannamei</name>
    <dbReference type="NCBI Taxonomy" id="6689"/>
    <lineage>
        <taxon>Eukaryota</taxon>
        <taxon>Metazoa</taxon>
        <taxon>Ecdysozoa</taxon>
        <taxon>Arthropoda</taxon>
        <taxon>Crustacea</taxon>
        <taxon>Multicrustacea</taxon>
        <taxon>Malacostraca</taxon>
        <taxon>Eumalacostraca</taxon>
        <taxon>Eucarida</taxon>
        <taxon>Decapoda</taxon>
        <taxon>Dendrobranchiata</taxon>
        <taxon>Penaeoidea</taxon>
        <taxon>Penaeidae</taxon>
        <taxon>Penaeus</taxon>
    </lineage>
</organism>
<gene>
    <name evidence="2" type="ORF">C7M84_000481</name>
</gene>
<dbReference type="OrthoDB" id="6363036at2759"/>
<comment type="caution">
    <text evidence="2">The sequence shown here is derived from an EMBL/GenBank/DDBJ whole genome shotgun (WGS) entry which is preliminary data.</text>
</comment>
<dbReference type="Proteomes" id="UP000283509">
    <property type="component" value="Unassembled WGS sequence"/>
</dbReference>
<evidence type="ECO:0000313" key="3">
    <source>
        <dbReference type="Proteomes" id="UP000283509"/>
    </source>
</evidence>
<dbReference type="EMBL" id="QCYY01001071">
    <property type="protein sequence ID" value="ROT80772.1"/>
    <property type="molecule type" value="Genomic_DNA"/>
</dbReference>
<dbReference type="InterPro" id="IPR036728">
    <property type="entry name" value="PBP_GOBP_sf"/>
</dbReference>
<feature type="chain" id="PRO_5018617285" evidence="1">
    <location>
        <begin position="17"/>
        <end position="256"/>
    </location>
</feature>
<dbReference type="Gene3D" id="1.10.238.20">
    <property type="entry name" value="Pheromone/general odorant binding protein domain"/>
    <property type="match status" value="1"/>
</dbReference>
<evidence type="ECO:0000256" key="1">
    <source>
        <dbReference type="SAM" id="SignalP"/>
    </source>
</evidence>
<feature type="signal peptide" evidence="1">
    <location>
        <begin position="1"/>
        <end position="16"/>
    </location>
</feature>
<accession>A0A3R7MMF4</accession>
<protein>
    <submittedName>
        <fullName evidence="2">Uncharacterized protein</fullName>
    </submittedName>
</protein>